<keyword evidence="1" id="KW-0378">Hydrolase</keyword>
<proteinExistence type="predicted"/>
<comment type="caution">
    <text evidence="4">The sequence shown here is derived from an EMBL/GenBank/DDBJ whole genome shotgun (WGS) entry which is preliminary data.</text>
</comment>
<dbReference type="InterPro" id="IPR000383">
    <property type="entry name" value="Xaa-Pro-like_dom"/>
</dbReference>
<reference evidence="4 5" key="1">
    <citation type="submission" date="2016-04" db="EMBL/GenBank/DDBJ databases">
        <title>Multiple horizontal gene transfer events from other fungi enriched the ability of the initially mycotrophic fungus Trichoderma (Ascomycota) to feed on dead plant biomass.</title>
        <authorList>
            <person name="Atanasova L."/>
            <person name="Chenthamara K."/>
            <person name="Zhang J."/>
            <person name="Grujic M."/>
            <person name="Henrissat B."/>
            <person name="Kuo A."/>
            <person name="Aertz A."/>
            <person name="Salamov A."/>
            <person name="Lipzen A."/>
            <person name="Labutti K."/>
            <person name="Barry K."/>
            <person name="Miao Y."/>
            <person name="Rahimi M.J."/>
            <person name="Shen Q."/>
            <person name="Grigoriev I.V."/>
            <person name="Kubicek C.P."/>
            <person name="Druzhinina I.S."/>
        </authorList>
    </citation>
    <scope>NUCLEOTIDE SEQUENCE [LARGE SCALE GENOMIC DNA]</scope>
    <source>
        <strain evidence="4 5">NJAU 4742</strain>
    </source>
</reference>
<dbReference type="AlphaFoldDB" id="A0A1T3CHZ2"/>
<feature type="domain" description="Xaa-Pro dipeptidyl-peptidase C-terminal" evidence="3">
    <location>
        <begin position="325"/>
        <end position="598"/>
    </location>
</feature>
<dbReference type="Gene3D" id="3.40.50.1820">
    <property type="entry name" value="alpha/beta hydrolase"/>
    <property type="match status" value="1"/>
</dbReference>
<dbReference type="InterPro" id="IPR013736">
    <property type="entry name" value="Xaa-Pro_dipept_C"/>
</dbReference>
<dbReference type="Proteomes" id="UP000191004">
    <property type="component" value="Unassembled WGS sequence"/>
</dbReference>
<dbReference type="NCBIfam" id="TIGR00976">
    <property type="entry name" value="CocE_NonD"/>
    <property type="match status" value="1"/>
</dbReference>
<accession>A0A1T3CHZ2</accession>
<dbReference type="InterPro" id="IPR008979">
    <property type="entry name" value="Galactose-bd-like_sf"/>
</dbReference>
<dbReference type="GO" id="GO:0008239">
    <property type="term" value="F:dipeptidyl-peptidase activity"/>
    <property type="evidence" value="ECO:0007669"/>
    <property type="project" value="InterPro"/>
</dbReference>
<dbReference type="EMBL" id="LVVK01000017">
    <property type="protein sequence ID" value="OPB40720.1"/>
    <property type="molecule type" value="Genomic_DNA"/>
</dbReference>
<organism evidence="4 5">
    <name type="scientific">Trichoderma guizhouense</name>
    <dbReference type="NCBI Taxonomy" id="1491466"/>
    <lineage>
        <taxon>Eukaryota</taxon>
        <taxon>Fungi</taxon>
        <taxon>Dikarya</taxon>
        <taxon>Ascomycota</taxon>
        <taxon>Pezizomycotina</taxon>
        <taxon>Sordariomycetes</taxon>
        <taxon>Hypocreomycetidae</taxon>
        <taxon>Hypocreales</taxon>
        <taxon>Hypocreaceae</taxon>
        <taxon>Trichoderma</taxon>
    </lineage>
</organism>
<dbReference type="OrthoDB" id="4880951at2759"/>
<evidence type="ECO:0000313" key="5">
    <source>
        <dbReference type="Proteomes" id="UP000191004"/>
    </source>
</evidence>
<dbReference type="InterPro" id="IPR050585">
    <property type="entry name" value="Xaa-Pro_dipeptidyl-ppase/CocE"/>
</dbReference>
<dbReference type="PANTHER" id="PTHR43056:SF10">
    <property type="entry name" value="COCE_NOND FAMILY, PUTATIVE (AFU_ORTHOLOGUE AFUA_7G00600)-RELATED"/>
    <property type="match status" value="1"/>
</dbReference>
<name>A0A1T3CHZ2_9HYPO</name>
<dbReference type="Gene3D" id="1.10.3020.20">
    <property type="match status" value="1"/>
</dbReference>
<gene>
    <name evidence="4" type="ORF">A0O28_0008000</name>
</gene>
<dbReference type="Pfam" id="PF08530">
    <property type="entry name" value="PepX_C"/>
    <property type="match status" value="1"/>
</dbReference>
<dbReference type="SUPFAM" id="SSF53474">
    <property type="entry name" value="alpha/beta-Hydrolases"/>
    <property type="match status" value="1"/>
</dbReference>
<dbReference type="PANTHER" id="PTHR43056">
    <property type="entry name" value="PEPTIDASE S9 PROLYL OLIGOPEPTIDASE"/>
    <property type="match status" value="1"/>
</dbReference>
<protein>
    <submittedName>
        <fullName evidence="4">X-Pro dipeptidyl-peptidase (S15 family) protein</fullName>
    </submittedName>
</protein>
<dbReference type="InterPro" id="IPR029058">
    <property type="entry name" value="AB_hydrolase_fold"/>
</dbReference>
<feature type="region of interest" description="Disordered" evidence="2">
    <location>
        <begin position="216"/>
        <end position="248"/>
    </location>
</feature>
<evidence type="ECO:0000313" key="4">
    <source>
        <dbReference type="EMBL" id="OPB40720.1"/>
    </source>
</evidence>
<dbReference type="Gene3D" id="2.60.120.260">
    <property type="entry name" value="Galactose-binding domain-like"/>
    <property type="match status" value="1"/>
</dbReference>
<evidence type="ECO:0000256" key="2">
    <source>
        <dbReference type="SAM" id="MobiDB-lite"/>
    </source>
</evidence>
<dbReference type="InterPro" id="IPR005674">
    <property type="entry name" value="CocE/Ser_esterase"/>
</dbReference>
<dbReference type="Pfam" id="PF02129">
    <property type="entry name" value="Peptidase_S15"/>
    <property type="match status" value="1"/>
</dbReference>
<feature type="compositionally biased region" description="Basic and acidic residues" evidence="2">
    <location>
        <begin position="236"/>
        <end position="248"/>
    </location>
</feature>
<evidence type="ECO:0000256" key="1">
    <source>
        <dbReference type="ARBA" id="ARBA00022801"/>
    </source>
</evidence>
<evidence type="ECO:0000259" key="3">
    <source>
        <dbReference type="SMART" id="SM00939"/>
    </source>
</evidence>
<keyword evidence="5" id="KW-1185">Reference proteome</keyword>
<dbReference type="SUPFAM" id="SSF49785">
    <property type="entry name" value="Galactose-binding domain-like"/>
    <property type="match status" value="1"/>
</dbReference>
<sequence>MAANQIRDIQTTFHDEENNLLFEKNVSIPIPDSEYPVRCNIYRPLSSLTAAKPALPVIMTYGPYGKDVEYSKFHPQSFSEVDPEQKSKYSAWETPDPVFWTSHGYAVVRCDERGFGQSPGFLDSMSKDTAAAFCHAIEWAAQQPWSNGRVGLLGVSYFAGTQWRAAAAQPRGLSCIIPWEGMSDYYRDRCRHGGILSDAFIRFWWDRQVITNQYGRPGRAAAGRGDDTIEGDLSEEERQRNRRDQNVDNEVHRFRDQDYYKSRDFKLEDIQVPLLSVANLGNTGLHLRGNVLGYMFSSSKFKYLRFLAGRHDLPFYYKDEVKLQLSFLDAWLKDQDQVGWTVPGKVAPVSVLLRKGNVGYNNPDGEKLFQRRDEQEWPIARTEYVRYYLNPQHELTNDGNVTRLPESKVTYKALGSLDDPQFVTFSTIFPKETEITGHIVAHLNVSVEPSVEQQQSNPVAEADLDLFVTLRHLDSQGQEILYTGAVGDPVSLTKGWLRCSLRKVDDKHPQHRSYLPYRQYFSTDEELLTPGIIYAVDVEIWPTNVVMNDGDALVLEIASGDTAGSGLFRHESKVDRDLVRFGGWNNIHFGGGKSNYLELPIIPQKY</sequence>
<dbReference type="SMART" id="SM00939">
    <property type="entry name" value="PepX_C"/>
    <property type="match status" value="1"/>
</dbReference>